<accession>A0A3E2HN24</accession>
<feature type="non-terminal residue" evidence="3">
    <location>
        <position position="734"/>
    </location>
</feature>
<comment type="caution">
    <text evidence="3">The sequence shown here is derived from an EMBL/GenBank/DDBJ whole genome shotgun (WGS) entry which is preliminary data.</text>
</comment>
<feature type="compositionally biased region" description="Polar residues" evidence="1">
    <location>
        <begin position="490"/>
        <end position="515"/>
    </location>
</feature>
<evidence type="ECO:0000313" key="3">
    <source>
        <dbReference type="EMBL" id="RFU34780.1"/>
    </source>
</evidence>
<dbReference type="Proteomes" id="UP000258309">
    <property type="component" value="Unassembled WGS sequence"/>
</dbReference>
<feature type="compositionally biased region" description="Low complexity" evidence="1">
    <location>
        <begin position="113"/>
        <end position="130"/>
    </location>
</feature>
<dbReference type="Pfam" id="PF24616">
    <property type="entry name" value="DUF7624"/>
    <property type="match status" value="1"/>
</dbReference>
<feature type="compositionally biased region" description="Pro residues" evidence="1">
    <location>
        <begin position="518"/>
        <end position="528"/>
    </location>
</feature>
<feature type="non-terminal residue" evidence="3">
    <location>
        <position position="1"/>
    </location>
</feature>
<feature type="compositionally biased region" description="Polar residues" evidence="1">
    <location>
        <begin position="568"/>
        <end position="586"/>
    </location>
</feature>
<organism evidence="3 4">
    <name type="scientific">Scytalidium lignicola</name>
    <name type="common">Hyphomycete</name>
    <dbReference type="NCBI Taxonomy" id="5539"/>
    <lineage>
        <taxon>Eukaryota</taxon>
        <taxon>Fungi</taxon>
        <taxon>Dikarya</taxon>
        <taxon>Ascomycota</taxon>
        <taxon>Pezizomycotina</taxon>
        <taxon>Leotiomycetes</taxon>
        <taxon>Leotiomycetes incertae sedis</taxon>
        <taxon>Scytalidium</taxon>
    </lineage>
</organism>
<feature type="region of interest" description="Disordered" evidence="1">
    <location>
        <begin position="483"/>
        <end position="556"/>
    </location>
</feature>
<feature type="compositionally biased region" description="Polar residues" evidence="1">
    <location>
        <begin position="178"/>
        <end position="194"/>
    </location>
</feature>
<gene>
    <name evidence="3" type="ORF">B7463_g1572</name>
</gene>
<reference evidence="3 4" key="1">
    <citation type="submission" date="2018-05" db="EMBL/GenBank/DDBJ databases">
        <title>Draft genome sequence of Scytalidium lignicola DSM 105466, a ubiquitous saprotrophic fungus.</title>
        <authorList>
            <person name="Buettner E."/>
            <person name="Gebauer A.M."/>
            <person name="Hofrichter M."/>
            <person name="Liers C."/>
            <person name="Kellner H."/>
        </authorList>
    </citation>
    <scope>NUCLEOTIDE SEQUENCE [LARGE SCALE GENOMIC DNA]</scope>
    <source>
        <strain evidence="3 4">DSM 105466</strain>
    </source>
</reference>
<dbReference type="OMA" id="REGWTQV"/>
<feature type="region of interest" description="Disordered" evidence="1">
    <location>
        <begin position="1"/>
        <end position="137"/>
    </location>
</feature>
<feature type="compositionally biased region" description="Polar residues" evidence="1">
    <location>
        <begin position="44"/>
        <end position="65"/>
    </location>
</feature>
<dbReference type="STRING" id="5539.A0A3E2HN24"/>
<feature type="domain" description="DUF7624" evidence="2">
    <location>
        <begin position="595"/>
        <end position="734"/>
    </location>
</feature>
<proteinExistence type="predicted"/>
<keyword evidence="4" id="KW-1185">Reference proteome</keyword>
<feature type="region of interest" description="Disordered" evidence="1">
    <location>
        <begin position="568"/>
        <end position="597"/>
    </location>
</feature>
<evidence type="ECO:0000259" key="2">
    <source>
        <dbReference type="Pfam" id="PF24616"/>
    </source>
</evidence>
<dbReference type="AlphaFoldDB" id="A0A3E2HN24"/>
<protein>
    <recommendedName>
        <fullName evidence="2">DUF7624 domain-containing protein</fullName>
    </recommendedName>
</protein>
<feature type="region of interest" description="Disordered" evidence="1">
    <location>
        <begin position="247"/>
        <end position="281"/>
    </location>
</feature>
<dbReference type="OrthoDB" id="5230484at2759"/>
<evidence type="ECO:0000313" key="4">
    <source>
        <dbReference type="Proteomes" id="UP000258309"/>
    </source>
</evidence>
<feature type="compositionally biased region" description="Acidic residues" evidence="1">
    <location>
        <begin position="96"/>
        <end position="107"/>
    </location>
</feature>
<name>A0A3E2HN24_SCYLI</name>
<feature type="compositionally biased region" description="Low complexity" evidence="1">
    <location>
        <begin position="587"/>
        <end position="597"/>
    </location>
</feature>
<evidence type="ECO:0000256" key="1">
    <source>
        <dbReference type="SAM" id="MobiDB-lite"/>
    </source>
</evidence>
<dbReference type="InterPro" id="IPR056041">
    <property type="entry name" value="DUF7624"/>
</dbReference>
<dbReference type="EMBL" id="NCSJ02000016">
    <property type="protein sequence ID" value="RFU34780.1"/>
    <property type="molecule type" value="Genomic_DNA"/>
</dbReference>
<feature type="region of interest" description="Disordered" evidence="1">
    <location>
        <begin position="168"/>
        <end position="195"/>
    </location>
</feature>
<sequence length="734" mass="80909">MSLDSTMALESPLVSSPGNVMSAFSPYTEFSMSPNSPAVPKSPRFQSLSARSSVEASGLRPTSSDGGLYPSAALMAASPSDMVGPSPVTSNGTEITEIEDEIEEEVQEDRPESAQAASVSNSLNSSLNSSMKSMTTVKRLSTNLPEHFRTNLEDESVSVIHAPEGFGNFATIKENTNERGTPTPYQQQPESSSPKHIRVDLEVPEEKTSQSTPVSPPPISTDIAPVKFAMENATPRAQTRQEIDALANDKDHVRSTSTHSLEGIPEDQHEAEEEDLDPRTLPQPHEEVKALITALNECWTLCNTLASLSSIHRERIFSYSGTGDAHEKAWKCCWRLCQKLYDSRDEDQDFQVGPTLDLCREFCQALFDVRQRMDEVTDSVLRVSFELNNHLFNTHDRTLPEAFRERTLDFYITLCHRLMKQRSELAEETDSLLRACWGLAEMLFSLRQNKLEGKDADEELLGSAVQACWELCDLFREGWTQVRPERGTPRPSQTTFTLASDQASRSSHSKSNSLPSVPENPEPAPRPFGQPYIPETPTTEFEDTPISPEENSPNIPNILVLGTDQTRASSTRWSSANSTLSGYSQGSNKTSSTITTSNSEDANLTRLKVLILKAAMNVGFSRTAAVASSAHNGHGAKNALQHFVKSLPTGSFGSLPSHATLLTSYRNLVLTDPAFRNPANLPSPGKRANAVDVAKSVSWMMRSGQYTFLKDLFRLVFGFHLEEAETRKNVSITV</sequence>